<reference evidence="3" key="1">
    <citation type="journal article" date="2019" name="Int. J. Syst. Evol. Microbiol.">
        <title>The Global Catalogue of Microorganisms (GCM) 10K type strain sequencing project: providing services to taxonomists for standard genome sequencing and annotation.</title>
        <authorList>
            <consortium name="The Broad Institute Genomics Platform"/>
            <consortium name="The Broad Institute Genome Sequencing Center for Infectious Disease"/>
            <person name="Wu L."/>
            <person name="Ma J."/>
        </authorList>
    </citation>
    <scope>NUCLEOTIDE SEQUENCE [LARGE SCALE GENOMIC DNA]</scope>
    <source>
        <strain evidence="3">CCUG 59685</strain>
    </source>
</reference>
<proteinExistence type="predicted"/>
<comment type="caution">
    <text evidence="2">The sequence shown here is derived from an EMBL/GenBank/DDBJ whole genome shotgun (WGS) entry which is preliminary data.</text>
</comment>
<evidence type="ECO:0000256" key="1">
    <source>
        <dbReference type="SAM" id="MobiDB-lite"/>
    </source>
</evidence>
<feature type="compositionally biased region" description="Polar residues" evidence="1">
    <location>
        <begin position="83"/>
        <end position="94"/>
    </location>
</feature>
<sequence>MDRRQTVLLAEMDPGDISRIIEMAWEDRTPFEAIASQFGLRQADVIILMRQQLSSAAFIAWRKRTRGQHTKHQALRSPAVSRHCSSYQHKQYRP</sequence>
<evidence type="ECO:0000313" key="3">
    <source>
        <dbReference type="Proteomes" id="UP001597106"/>
    </source>
</evidence>
<feature type="region of interest" description="Disordered" evidence="1">
    <location>
        <begin position="69"/>
        <end position="94"/>
    </location>
</feature>
<protein>
    <submittedName>
        <fullName evidence="2">TIGR03643 family protein</fullName>
    </submittedName>
</protein>
<dbReference type="Pfam" id="PF10985">
    <property type="entry name" value="DUF2805"/>
    <property type="match status" value="1"/>
</dbReference>
<dbReference type="Proteomes" id="UP001597106">
    <property type="component" value="Unassembled WGS sequence"/>
</dbReference>
<dbReference type="EMBL" id="JBHTJW010000002">
    <property type="protein sequence ID" value="MFD0929226.1"/>
    <property type="molecule type" value="Genomic_DNA"/>
</dbReference>
<evidence type="ECO:0000313" key="2">
    <source>
        <dbReference type="EMBL" id="MFD0929226.1"/>
    </source>
</evidence>
<keyword evidence="3" id="KW-1185">Reference proteome</keyword>
<dbReference type="NCBIfam" id="TIGR03643">
    <property type="entry name" value="TIGR03643 family protein"/>
    <property type="match status" value="1"/>
</dbReference>
<dbReference type="RefSeq" id="WP_228518839.1">
    <property type="nucleotide sequence ID" value="NZ_JBHTJW010000002.1"/>
</dbReference>
<organism evidence="2 3">
    <name type="scientific">Methylophilus glucosoxydans</name>
    <dbReference type="NCBI Taxonomy" id="752553"/>
    <lineage>
        <taxon>Bacteria</taxon>
        <taxon>Pseudomonadati</taxon>
        <taxon>Pseudomonadota</taxon>
        <taxon>Betaproteobacteria</taxon>
        <taxon>Nitrosomonadales</taxon>
        <taxon>Methylophilaceae</taxon>
        <taxon>Methylophilus</taxon>
    </lineage>
</organism>
<dbReference type="InterPro" id="IPR019882">
    <property type="entry name" value="CHP03643"/>
</dbReference>
<accession>A0ABW3GF21</accession>
<gene>
    <name evidence="2" type="ORF">ACFQ1T_05485</name>
</gene>
<name>A0ABW3GF21_9PROT</name>